<dbReference type="Gene3D" id="2.40.160.50">
    <property type="entry name" value="membrane protein fhac: a member of the omp85/tpsb transporter family"/>
    <property type="match status" value="1"/>
</dbReference>
<protein>
    <submittedName>
        <fullName evidence="4">Sorting and assembly machinery component 50</fullName>
    </submittedName>
</protein>
<accession>A0ABQ8YQV3</accession>
<proteinExistence type="predicted"/>
<evidence type="ECO:0000313" key="4">
    <source>
        <dbReference type="EMBL" id="KAJ6246981.1"/>
    </source>
</evidence>
<keyword evidence="2" id="KW-0472">Membrane</keyword>
<keyword evidence="5" id="KW-1185">Reference proteome</keyword>
<dbReference type="InterPro" id="IPR000184">
    <property type="entry name" value="Bac_surfAg_D15"/>
</dbReference>
<evidence type="ECO:0000259" key="3">
    <source>
        <dbReference type="Pfam" id="PF01103"/>
    </source>
</evidence>
<gene>
    <name evidence="4" type="ORF">M0813_02237</name>
</gene>
<evidence type="ECO:0000313" key="5">
    <source>
        <dbReference type="Proteomes" id="UP001150062"/>
    </source>
</evidence>
<evidence type="ECO:0000256" key="1">
    <source>
        <dbReference type="ARBA" id="ARBA00004370"/>
    </source>
</evidence>
<dbReference type="Proteomes" id="UP001150062">
    <property type="component" value="Unassembled WGS sequence"/>
</dbReference>
<feature type="domain" description="Bacterial surface antigen (D15)" evidence="3">
    <location>
        <begin position="137"/>
        <end position="450"/>
    </location>
</feature>
<organism evidence="4 5">
    <name type="scientific">Anaeramoeba flamelloides</name>
    <dbReference type="NCBI Taxonomy" id="1746091"/>
    <lineage>
        <taxon>Eukaryota</taxon>
        <taxon>Metamonada</taxon>
        <taxon>Anaeramoebidae</taxon>
        <taxon>Anaeramoeba</taxon>
    </lineage>
</organism>
<dbReference type="EMBL" id="JAOAOG010000131">
    <property type="protein sequence ID" value="KAJ6246981.1"/>
    <property type="molecule type" value="Genomic_DNA"/>
</dbReference>
<comment type="subcellular location">
    <subcellularLocation>
        <location evidence="1">Membrane</location>
    </subcellularLocation>
</comment>
<dbReference type="Pfam" id="PF01103">
    <property type="entry name" value="Omp85"/>
    <property type="match status" value="1"/>
</dbReference>
<evidence type="ECO:0000256" key="2">
    <source>
        <dbReference type="ARBA" id="ARBA00023136"/>
    </source>
</evidence>
<sequence length="481" mass="54909">MLKRLLFNRKPAPKFEIQTHKPVGEFTEENLTKPIQIDPIQVQAFSKTNPKIIYDRLSIIAEKKTLEEVLEESKKAIRFFQEINTFDGFILKFSEINFRKRVPKVQVSALMKEKRTGIVPFYEISNPLLNLGIKKHNTFHNGEFFKLSVGADLSQENKLLSFTRPLFQKNSYNLRGLNISMIQEQFKQFDKFQTKTTGCHIAYSSRILNDYYNSKPNNIRIPKGLHLLSLNLQLRYFQIPDDEKYLIYRQNASEQYKSSIKYSYEIDKRNNTHFPTSGYLLSTKSELAGLGFGAKFIKSEMKAHTHFSIGKGFSFGLIGALGLTTSLSKGSLLGSLDRFKQQKNISLSEHWQTIKGLMSNATNDGEGAGTEDKVIFDGSHRLGGDSYGRFTAMFRHLYPISKKKNLKIGTTLFFNTNTFGFADFLNGSTFKKLKNLASYSKSSCGLSLGLLKKNSVYSLTVAYDLKDTSKKPSFFLNYDFN</sequence>
<name>A0ABQ8YQV3_9EUKA</name>
<reference evidence="4" key="1">
    <citation type="submission" date="2022-08" db="EMBL/GenBank/DDBJ databases">
        <title>Novel sulfate-reducing endosymbionts in the free-living metamonad Anaeramoeba.</title>
        <authorList>
            <person name="Jerlstrom-Hultqvist J."/>
            <person name="Cepicka I."/>
            <person name="Gallot-Lavallee L."/>
            <person name="Salas-Leiva D."/>
            <person name="Curtis B.A."/>
            <person name="Zahonova K."/>
            <person name="Pipaliya S."/>
            <person name="Dacks J."/>
            <person name="Roger A.J."/>
        </authorList>
    </citation>
    <scope>NUCLEOTIDE SEQUENCE</scope>
    <source>
        <strain evidence="4">Schooner1</strain>
    </source>
</reference>
<comment type="caution">
    <text evidence="4">The sequence shown here is derived from an EMBL/GenBank/DDBJ whole genome shotgun (WGS) entry which is preliminary data.</text>
</comment>